<dbReference type="SUPFAM" id="SSF90148">
    <property type="entry name" value="DPY module"/>
    <property type="match status" value="1"/>
</dbReference>
<reference evidence="4" key="2">
    <citation type="submission" date="2020-05" db="UniProtKB">
        <authorList>
            <consortium name="EnsemblMetazoa"/>
        </authorList>
    </citation>
    <scope>IDENTIFICATION</scope>
</reference>
<dbReference type="EMBL" id="ATLV01015606">
    <property type="status" value="NOT_ANNOTATED_CDS"/>
    <property type="molecule type" value="Genomic_DNA"/>
</dbReference>
<reference evidence="3 5" key="1">
    <citation type="journal article" date="2014" name="BMC Genomics">
        <title>Genome sequence of Anopheles sinensis provides insight into genetics basis of mosquito competence for malaria parasites.</title>
        <authorList>
            <person name="Zhou D."/>
            <person name="Zhang D."/>
            <person name="Ding G."/>
            <person name="Shi L."/>
            <person name="Hou Q."/>
            <person name="Ye Y."/>
            <person name="Xu Y."/>
            <person name="Zhou H."/>
            <person name="Xiong C."/>
            <person name="Li S."/>
            <person name="Yu J."/>
            <person name="Hong S."/>
            <person name="Yu X."/>
            <person name="Zou P."/>
            <person name="Chen C."/>
            <person name="Chang X."/>
            <person name="Wang W."/>
            <person name="Lv Y."/>
            <person name="Sun Y."/>
            <person name="Ma L."/>
            <person name="Shen B."/>
            <person name="Zhu C."/>
        </authorList>
    </citation>
    <scope>NUCLEOTIDE SEQUENCE [LARGE SCALE GENOMIC DNA]</scope>
</reference>
<dbReference type="VEuPathDB" id="VectorBase:ASIS019830"/>
<name>A0A084VRD6_ANOSI</name>
<evidence type="ECO:0000313" key="4">
    <source>
        <dbReference type="EnsemblMetazoa" id="ASIC008024-PA"/>
    </source>
</evidence>
<keyword evidence="1" id="KW-0245">EGF-like domain</keyword>
<accession>A0A084VRD6</accession>
<evidence type="ECO:0000313" key="3">
    <source>
        <dbReference type="EMBL" id="KFB40530.1"/>
    </source>
</evidence>
<dbReference type="Proteomes" id="UP000030765">
    <property type="component" value="Unassembled WGS sequence"/>
</dbReference>
<dbReference type="OMA" id="PFKECIR"/>
<dbReference type="VEuPathDB" id="VectorBase:ASIC008024"/>
<dbReference type="InterPro" id="IPR000742">
    <property type="entry name" value="EGF"/>
</dbReference>
<dbReference type="EnsemblMetazoa" id="ASIC008024-RA">
    <property type="protein sequence ID" value="ASIC008024-PA"/>
    <property type="gene ID" value="ASIC008024"/>
</dbReference>
<organism evidence="3">
    <name type="scientific">Anopheles sinensis</name>
    <name type="common">Mosquito</name>
    <dbReference type="NCBI Taxonomy" id="74873"/>
    <lineage>
        <taxon>Eukaryota</taxon>
        <taxon>Metazoa</taxon>
        <taxon>Ecdysozoa</taxon>
        <taxon>Arthropoda</taxon>
        <taxon>Hexapoda</taxon>
        <taxon>Insecta</taxon>
        <taxon>Pterygota</taxon>
        <taxon>Neoptera</taxon>
        <taxon>Endopterygota</taxon>
        <taxon>Diptera</taxon>
        <taxon>Nematocera</taxon>
        <taxon>Culicoidea</taxon>
        <taxon>Culicidae</taxon>
        <taxon>Anophelinae</taxon>
        <taxon>Anopheles</taxon>
    </lineage>
</organism>
<dbReference type="Pfam" id="PF21164">
    <property type="entry name" value="Dumpy_DPY"/>
    <property type="match status" value="1"/>
</dbReference>
<evidence type="ECO:0000256" key="1">
    <source>
        <dbReference type="PROSITE-ProRule" id="PRU00076"/>
    </source>
</evidence>
<dbReference type="EMBL" id="KE525023">
    <property type="protein sequence ID" value="KFB40530.1"/>
    <property type="molecule type" value="Genomic_DNA"/>
</dbReference>
<dbReference type="PANTHER" id="PTHR22963">
    <property type="entry name" value="ENDOGLIN-RELATED"/>
    <property type="match status" value="1"/>
</dbReference>
<proteinExistence type="predicted"/>
<gene>
    <name evidence="3" type="ORF">ZHAS_00008024</name>
</gene>
<dbReference type="STRING" id="74873.A0A084VRD6"/>
<dbReference type="PROSITE" id="PS01186">
    <property type="entry name" value="EGF_2"/>
    <property type="match status" value="1"/>
</dbReference>
<evidence type="ECO:0000259" key="2">
    <source>
        <dbReference type="PROSITE" id="PS50026"/>
    </source>
</evidence>
<sequence length="111" mass="11877">MVTEEPIKYRGSQCPDNPCGIQASCRLNTAGIPVCSCPFGYLGDPFKECIRPECVSDGDCTEFQGCRKGKCVDPCVFSCGTNAACSTKHHVPVCYCPAGLTGSPFERCDPL</sequence>
<dbReference type="PANTHER" id="PTHR22963:SF39">
    <property type="entry name" value="DUMPY"/>
    <property type="match status" value="1"/>
</dbReference>
<evidence type="ECO:0000313" key="5">
    <source>
        <dbReference type="Proteomes" id="UP000030765"/>
    </source>
</evidence>
<dbReference type="InterPro" id="IPR048407">
    <property type="entry name" value="Dumpy_DPY"/>
</dbReference>
<feature type="domain" description="EGF-like" evidence="2">
    <location>
        <begin position="10"/>
        <end position="50"/>
    </location>
</feature>
<dbReference type="OrthoDB" id="4405280at2759"/>
<keyword evidence="5" id="KW-1185">Reference proteome</keyword>
<dbReference type="PROSITE" id="PS50026">
    <property type="entry name" value="EGF_3"/>
    <property type="match status" value="1"/>
</dbReference>
<comment type="caution">
    <text evidence="1">Lacks conserved residue(s) required for the propagation of feature annotation.</text>
</comment>
<dbReference type="AlphaFoldDB" id="A0A084VRD6"/>
<protein>
    <submittedName>
        <fullName evidence="3">AGAP003027-PA-like protein</fullName>
    </submittedName>
</protein>